<proteinExistence type="predicted"/>
<reference evidence="2 3" key="1">
    <citation type="submission" date="2018-06" db="EMBL/GenBank/DDBJ databases">
        <title>Comparative genomics reveals the genomic features of Rhizophagus irregularis, R. cerebriforme, R. diaphanum and Gigaspora rosea, and their symbiotic lifestyle signature.</title>
        <authorList>
            <person name="Morin E."/>
            <person name="San Clemente H."/>
            <person name="Chen E.C.H."/>
            <person name="De La Providencia I."/>
            <person name="Hainaut M."/>
            <person name="Kuo A."/>
            <person name="Kohler A."/>
            <person name="Murat C."/>
            <person name="Tang N."/>
            <person name="Roy S."/>
            <person name="Loubradou J."/>
            <person name="Henrissat B."/>
            <person name="Grigoriev I.V."/>
            <person name="Corradi N."/>
            <person name="Roux C."/>
            <person name="Martin F.M."/>
        </authorList>
    </citation>
    <scope>NUCLEOTIDE SEQUENCE [LARGE SCALE GENOMIC DNA]</scope>
    <source>
        <strain evidence="2 3">DAOM 227022</strain>
    </source>
</reference>
<comment type="caution">
    <text evidence="2">The sequence shown here is derived from an EMBL/GenBank/DDBJ whole genome shotgun (WGS) entry which is preliminary data.</text>
</comment>
<dbReference type="AlphaFoldDB" id="A0A397SMN1"/>
<name>A0A397SMN1_9GLOM</name>
<sequence>MAQEEKKQNLEERIEIAEMRSKLSDAKQHVPMKKLVYKQDNSVHENFRNATIKPPLTPRSCKRSEYEDDKNNESSDEDDVINFDRVFFDTYTKMSKTKGDRWTLKSGEKKFEGVIKVEKLYSEYKYWEEGKKQDFTEIEFILKVFSCCRKETVFKSILAGRKIDLQIITQEGNIELSHSKCARYAIRVKVIKDRSKCLRTNKCVLDQYLKNDFSENMVKNSAILGLQLAAFYGQVIGIDLLDEGLYFGFEGPSFRFPAQLNDIAILQQALEILYYFKDSIIHKADALSCLNNNGSNPIYKTLHTESISRPHHRKYSFIRSTYFTLKGQLKNEMRFVPKGLLHNETA</sequence>
<dbReference type="Proteomes" id="UP000265703">
    <property type="component" value="Unassembled WGS sequence"/>
</dbReference>
<dbReference type="OrthoDB" id="2387761at2759"/>
<evidence type="ECO:0000313" key="3">
    <source>
        <dbReference type="Proteomes" id="UP000265703"/>
    </source>
</evidence>
<evidence type="ECO:0000313" key="2">
    <source>
        <dbReference type="EMBL" id="RIA87470.1"/>
    </source>
</evidence>
<feature type="compositionally biased region" description="Basic and acidic residues" evidence="1">
    <location>
        <begin position="62"/>
        <end position="73"/>
    </location>
</feature>
<feature type="region of interest" description="Disordered" evidence="1">
    <location>
        <begin position="47"/>
        <end position="77"/>
    </location>
</feature>
<evidence type="ECO:0000256" key="1">
    <source>
        <dbReference type="SAM" id="MobiDB-lite"/>
    </source>
</evidence>
<dbReference type="EMBL" id="QKYT01000307">
    <property type="protein sequence ID" value="RIA87470.1"/>
    <property type="molecule type" value="Genomic_DNA"/>
</dbReference>
<protein>
    <submittedName>
        <fullName evidence="2">Uncharacterized protein</fullName>
    </submittedName>
</protein>
<gene>
    <name evidence="2" type="ORF">C1645_827748</name>
</gene>
<organism evidence="2 3">
    <name type="scientific">Glomus cerebriforme</name>
    <dbReference type="NCBI Taxonomy" id="658196"/>
    <lineage>
        <taxon>Eukaryota</taxon>
        <taxon>Fungi</taxon>
        <taxon>Fungi incertae sedis</taxon>
        <taxon>Mucoromycota</taxon>
        <taxon>Glomeromycotina</taxon>
        <taxon>Glomeromycetes</taxon>
        <taxon>Glomerales</taxon>
        <taxon>Glomeraceae</taxon>
        <taxon>Glomus</taxon>
    </lineage>
</organism>
<accession>A0A397SMN1</accession>
<keyword evidence="3" id="KW-1185">Reference proteome</keyword>